<dbReference type="AlphaFoldDB" id="A0A383F6Z3"/>
<evidence type="ECO:0000313" key="2">
    <source>
        <dbReference type="EMBL" id="SVE64887.1"/>
    </source>
</evidence>
<feature type="non-terminal residue" evidence="2">
    <location>
        <position position="1"/>
    </location>
</feature>
<evidence type="ECO:0000256" key="1">
    <source>
        <dbReference type="SAM" id="MobiDB-lite"/>
    </source>
</evidence>
<protein>
    <submittedName>
        <fullName evidence="2">Uncharacterized protein</fullName>
    </submittedName>
</protein>
<dbReference type="EMBL" id="UINC01232076">
    <property type="protein sequence ID" value="SVE64887.1"/>
    <property type="molecule type" value="Genomic_DNA"/>
</dbReference>
<feature type="region of interest" description="Disordered" evidence="1">
    <location>
        <begin position="98"/>
        <end position="120"/>
    </location>
</feature>
<proteinExistence type="predicted"/>
<reference evidence="2" key="1">
    <citation type="submission" date="2018-05" db="EMBL/GenBank/DDBJ databases">
        <authorList>
            <person name="Lanie J.A."/>
            <person name="Ng W.-L."/>
            <person name="Kazmierczak K.M."/>
            <person name="Andrzejewski T.M."/>
            <person name="Davidsen T.M."/>
            <person name="Wayne K.J."/>
            <person name="Tettelin H."/>
            <person name="Glass J.I."/>
            <person name="Rusch D."/>
            <person name="Podicherti R."/>
            <person name="Tsui H.-C.T."/>
            <person name="Winkler M.E."/>
        </authorList>
    </citation>
    <scope>NUCLEOTIDE SEQUENCE</scope>
</reference>
<organism evidence="2">
    <name type="scientific">marine metagenome</name>
    <dbReference type="NCBI Taxonomy" id="408172"/>
    <lineage>
        <taxon>unclassified sequences</taxon>
        <taxon>metagenomes</taxon>
        <taxon>ecological metagenomes</taxon>
    </lineage>
</organism>
<name>A0A383F6Z3_9ZZZZ</name>
<gene>
    <name evidence="2" type="ORF">METZ01_LOCUS517741</name>
</gene>
<accession>A0A383F6Z3</accession>
<feature type="non-terminal residue" evidence="2">
    <location>
        <position position="228"/>
    </location>
</feature>
<sequence length="228" mass="25118">VRHSRPSAPCPTAGRHTLRFERKGAVSHLDQLRLVPPIPGNRELPSPARLASENKLDLGALHQWARFIGTQDKPNAPFYLLNALSHRYENFVAEHQESLAKRKPGNPISRKLLTPTPKSPGELPARAGLLVTAALAGDRIPLLEPLHQALTGRQSPFTPYRHTTTHYSPDEQQAVTALARSIGKLEDRAKGIPAVTVMAVRDGSPTDHPVYIRGNHLQKGSVVPRRFL</sequence>